<feature type="transmembrane region" description="Helical" evidence="8">
    <location>
        <begin position="75"/>
        <end position="94"/>
    </location>
</feature>
<evidence type="ECO:0000313" key="11">
    <source>
        <dbReference type="Proteomes" id="UP000288623"/>
    </source>
</evidence>
<feature type="transmembrane region" description="Helical" evidence="8">
    <location>
        <begin position="241"/>
        <end position="263"/>
    </location>
</feature>
<keyword evidence="7 8" id="KW-0472">Membrane</keyword>
<dbReference type="Proteomes" id="UP000288623">
    <property type="component" value="Unassembled WGS sequence"/>
</dbReference>
<feature type="transmembrane region" description="Helical" evidence="8">
    <location>
        <begin position="7"/>
        <end position="25"/>
    </location>
</feature>
<evidence type="ECO:0000256" key="4">
    <source>
        <dbReference type="ARBA" id="ARBA00022475"/>
    </source>
</evidence>
<name>A0A433RXZ3_9BACL</name>
<feature type="transmembrane region" description="Helical" evidence="8">
    <location>
        <begin position="213"/>
        <end position="234"/>
    </location>
</feature>
<dbReference type="RefSeq" id="WP_126989206.1">
    <property type="nucleotide sequence ID" value="NZ_JTFC01000007.1"/>
</dbReference>
<keyword evidence="6 8" id="KW-1133">Transmembrane helix</keyword>
<dbReference type="Pfam" id="PF00892">
    <property type="entry name" value="EamA"/>
    <property type="match status" value="1"/>
</dbReference>
<dbReference type="NCBIfam" id="TIGR00688">
    <property type="entry name" value="rarD"/>
    <property type="match status" value="1"/>
</dbReference>
<feature type="transmembrane region" description="Helical" evidence="8">
    <location>
        <begin position="37"/>
        <end position="55"/>
    </location>
</feature>
<dbReference type="SUPFAM" id="SSF103481">
    <property type="entry name" value="Multidrug resistance efflux transporter EmrE"/>
    <property type="match status" value="2"/>
</dbReference>
<accession>A0A433RXZ3</accession>
<dbReference type="AlphaFoldDB" id="A0A433RXZ3"/>
<feature type="domain" description="EamA" evidence="9">
    <location>
        <begin position="7"/>
        <end position="146"/>
    </location>
</feature>
<proteinExistence type="inferred from homology"/>
<keyword evidence="5 8" id="KW-0812">Transmembrane</keyword>
<reference evidence="10 11" key="1">
    <citation type="submission" date="2014-11" db="EMBL/GenBank/DDBJ databases">
        <title>Genome sequence and analysis of novel Kurthia sp.</title>
        <authorList>
            <person name="Lawson J.N."/>
            <person name="Gonzalez J.E."/>
            <person name="Rinauldi L."/>
            <person name="Xuan Z."/>
            <person name="Firman A."/>
            <person name="Shaddox L."/>
            <person name="Trudeau A."/>
            <person name="Shah S."/>
            <person name="Reiman D."/>
        </authorList>
    </citation>
    <scope>NUCLEOTIDE SEQUENCE [LARGE SCALE GENOMIC DNA]</scope>
    <source>
        <strain evidence="10 11">3B1D</strain>
    </source>
</reference>
<feature type="transmembrane region" description="Helical" evidence="8">
    <location>
        <begin position="275"/>
        <end position="293"/>
    </location>
</feature>
<dbReference type="PANTHER" id="PTHR22911:SF137">
    <property type="entry name" value="SOLUTE CARRIER FAMILY 35 MEMBER G2-RELATED"/>
    <property type="match status" value="1"/>
</dbReference>
<gene>
    <name evidence="10" type="ORF">QI30_01595</name>
</gene>
<organism evidence="10 11">
    <name type="scientific">Candidatus Kurthia intestinigallinarum</name>
    <dbReference type="NCBI Taxonomy" id="1562256"/>
    <lineage>
        <taxon>Bacteria</taxon>
        <taxon>Bacillati</taxon>
        <taxon>Bacillota</taxon>
        <taxon>Bacilli</taxon>
        <taxon>Bacillales</taxon>
        <taxon>Caryophanaceae</taxon>
        <taxon>Kurthia</taxon>
    </lineage>
</organism>
<dbReference type="PANTHER" id="PTHR22911">
    <property type="entry name" value="ACYL-MALONYL CONDENSING ENZYME-RELATED"/>
    <property type="match status" value="1"/>
</dbReference>
<evidence type="ECO:0000256" key="8">
    <source>
        <dbReference type="SAM" id="Phobius"/>
    </source>
</evidence>
<comment type="caution">
    <text evidence="10">The sequence shown here is derived from an EMBL/GenBank/DDBJ whole genome shotgun (WGS) entry which is preliminary data.</text>
</comment>
<keyword evidence="3" id="KW-0813">Transport</keyword>
<evidence type="ECO:0000259" key="9">
    <source>
        <dbReference type="Pfam" id="PF00892"/>
    </source>
</evidence>
<dbReference type="EMBL" id="JTFC01000007">
    <property type="protein sequence ID" value="RUS58137.1"/>
    <property type="molecule type" value="Genomic_DNA"/>
</dbReference>
<feature type="transmembrane region" description="Helical" evidence="8">
    <location>
        <begin position="130"/>
        <end position="147"/>
    </location>
</feature>
<dbReference type="OrthoDB" id="369870at2"/>
<evidence type="ECO:0000256" key="3">
    <source>
        <dbReference type="ARBA" id="ARBA00022448"/>
    </source>
</evidence>
<dbReference type="GO" id="GO:0005886">
    <property type="term" value="C:plasma membrane"/>
    <property type="evidence" value="ECO:0007669"/>
    <property type="project" value="UniProtKB-SubCell"/>
</dbReference>
<feature type="transmembrane region" description="Helical" evidence="8">
    <location>
        <begin position="153"/>
        <end position="169"/>
    </location>
</feature>
<keyword evidence="4" id="KW-1003">Cell membrane</keyword>
<evidence type="ECO:0000256" key="2">
    <source>
        <dbReference type="ARBA" id="ARBA00007362"/>
    </source>
</evidence>
<feature type="transmembrane region" description="Helical" evidence="8">
    <location>
        <begin position="106"/>
        <end position="123"/>
    </location>
</feature>
<evidence type="ECO:0000256" key="7">
    <source>
        <dbReference type="ARBA" id="ARBA00023136"/>
    </source>
</evidence>
<evidence type="ECO:0000256" key="6">
    <source>
        <dbReference type="ARBA" id="ARBA00022989"/>
    </source>
</evidence>
<evidence type="ECO:0000256" key="1">
    <source>
        <dbReference type="ARBA" id="ARBA00004651"/>
    </source>
</evidence>
<protein>
    <submittedName>
        <fullName evidence="10">Transporter</fullName>
    </submittedName>
</protein>
<keyword evidence="11" id="KW-1185">Reference proteome</keyword>
<comment type="similarity">
    <text evidence="2">Belongs to the EamA transporter family.</text>
</comment>
<evidence type="ECO:0000313" key="10">
    <source>
        <dbReference type="EMBL" id="RUS58137.1"/>
    </source>
</evidence>
<dbReference type="InterPro" id="IPR004626">
    <property type="entry name" value="RarD"/>
</dbReference>
<dbReference type="InterPro" id="IPR000620">
    <property type="entry name" value="EamA_dom"/>
</dbReference>
<feature type="transmembrane region" description="Helical" evidence="8">
    <location>
        <begin position="181"/>
        <end position="201"/>
    </location>
</feature>
<evidence type="ECO:0000256" key="5">
    <source>
        <dbReference type="ARBA" id="ARBA00022692"/>
    </source>
</evidence>
<dbReference type="InterPro" id="IPR037185">
    <property type="entry name" value="EmrE-like"/>
</dbReference>
<dbReference type="Gene3D" id="1.10.3730.20">
    <property type="match status" value="1"/>
</dbReference>
<comment type="subcellular location">
    <subcellularLocation>
        <location evidence="1">Cell membrane</location>
        <topology evidence="1">Multi-pass membrane protein</topology>
    </subcellularLocation>
</comment>
<sequence length="297" mass="33329">MQYDKQGMIAAFIAYVLWGLFPLYWKALTYVDSAEILASRVIWSFILTLIFVVILRKGHQLIRDVKELWQHQKTFWTLAVAAYLVTLNWFLYIWAVNHNHILETSLGYYLNPIVSILLGIIFLKERLAKAQLVGVIIAVIGVAIMIINYGTIPYVSFGLALSFGFYGLLKKRIQLDATRGLVIETAFVLPIALLYYAYLAIEGKMSFGMVDLNTTVLLIGGGAVTAIPLILFAVGAQKIPLYLVGFIQYVAPTMTLLLGVFVYGESFGSVEMLSFGFIWLALIIFSVSTIVEVRKHH</sequence>